<dbReference type="InterPro" id="IPR000843">
    <property type="entry name" value="HTH_LacI"/>
</dbReference>
<comment type="caution">
    <text evidence="5">The sequence shown here is derived from an EMBL/GenBank/DDBJ whole genome shotgun (WGS) entry which is preliminary data.</text>
</comment>
<evidence type="ECO:0000256" key="3">
    <source>
        <dbReference type="ARBA" id="ARBA00023163"/>
    </source>
</evidence>
<dbReference type="PROSITE" id="PS50932">
    <property type="entry name" value="HTH_LACI_2"/>
    <property type="match status" value="1"/>
</dbReference>
<dbReference type="PANTHER" id="PTHR30146">
    <property type="entry name" value="LACI-RELATED TRANSCRIPTIONAL REPRESSOR"/>
    <property type="match status" value="1"/>
</dbReference>
<dbReference type="CDD" id="cd01392">
    <property type="entry name" value="HTH_LacI"/>
    <property type="match status" value="1"/>
</dbReference>
<dbReference type="InterPro" id="IPR010982">
    <property type="entry name" value="Lambda_DNA-bd_dom_sf"/>
</dbReference>
<dbReference type="Gene3D" id="1.10.260.40">
    <property type="entry name" value="lambda repressor-like DNA-binding domains"/>
    <property type="match status" value="1"/>
</dbReference>
<feature type="domain" description="HTH lacI-type" evidence="4">
    <location>
        <begin position="11"/>
        <end position="65"/>
    </location>
</feature>
<dbReference type="GO" id="GO:0000976">
    <property type="term" value="F:transcription cis-regulatory region binding"/>
    <property type="evidence" value="ECO:0007669"/>
    <property type="project" value="TreeGrafter"/>
</dbReference>
<reference evidence="5" key="1">
    <citation type="journal article" date="2021" name="PeerJ">
        <title>Extensive microbial diversity within the chicken gut microbiome revealed by metagenomics and culture.</title>
        <authorList>
            <person name="Gilroy R."/>
            <person name="Ravi A."/>
            <person name="Getino M."/>
            <person name="Pursley I."/>
            <person name="Horton D.L."/>
            <person name="Alikhan N.F."/>
            <person name="Baker D."/>
            <person name="Gharbi K."/>
            <person name="Hall N."/>
            <person name="Watson M."/>
            <person name="Adriaenssens E.M."/>
            <person name="Foster-Nyarko E."/>
            <person name="Jarju S."/>
            <person name="Secka A."/>
            <person name="Antonio M."/>
            <person name="Oren A."/>
            <person name="Chaudhuri R.R."/>
            <person name="La Ragione R."/>
            <person name="Hildebrand F."/>
            <person name="Pallen M.J."/>
        </authorList>
    </citation>
    <scope>NUCLEOTIDE SEQUENCE</scope>
    <source>
        <strain evidence="5">ChiHjej13B12-24818</strain>
    </source>
</reference>
<sequence length="348" mass="37556">MAQSEPRSERVTLKDVAERAGVSLATASKVMNGRADVRQSTRETVAQAARDLGYEPKRRETDGRRSALIHFDTLTSPYSLQVLEGAEQAAHRAGVDLLVISGDQTPAGLTRAWMADAASRGVEGVILVTTPIGAQHARWSRDLRLPLIAIDPVSIDPDVNGIVTISATNWEGGSSAVQHLLDLGHRRIGVLAGPKDSVPARQRLQGYHSALGAAGVVWEKDLIAHGNFSYEDGQRGADRLLQLPEPPTAIFAVADTLAVGALRAARRLGVDVPEDLSVVSFDDTMIAQWTHPQLTAVRQPLFSMGQVAIERLLALSSDPGLFAHPFKLETQLIERESSAPVRSTRSER</sequence>
<dbReference type="InterPro" id="IPR046335">
    <property type="entry name" value="LacI/GalR-like_sensor"/>
</dbReference>
<evidence type="ECO:0000313" key="5">
    <source>
        <dbReference type="EMBL" id="HJB11817.1"/>
    </source>
</evidence>
<proteinExistence type="predicted"/>
<evidence type="ECO:0000256" key="2">
    <source>
        <dbReference type="ARBA" id="ARBA00023125"/>
    </source>
</evidence>
<dbReference type="Gene3D" id="3.40.50.2300">
    <property type="match status" value="2"/>
</dbReference>
<dbReference type="PRINTS" id="PR00036">
    <property type="entry name" value="HTHLACI"/>
</dbReference>
<organism evidence="5 6">
    <name type="scientific">Candidatus Brachybacterium merdavium</name>
    <dbReference type="NCBI Taxonomy" id="2838513"/>
    <lineage>
        <taxon>Bacteria</taxon>
        <taxon>Bacillati</taxon>
        <taxon>Actinomycetota</taxon>
        <taxon>Actinomycetes</taxon>
        <taxon>Micrococcales</taxon>
        <taxon>Dermabacteraceae</taxon>
        <taxon>Brachybacterium</taxon>
    </lineage>
</organism>
<keyword evidence="2" id="KW-0238">DNA-binding</keyword>
<dbReference type="PANTHER" id="PTHR30146:SF153">
    <property type="entry name" value="LACTOSE OPERON REPRESSOR"/>
    <property type="match status" value="1"/>
</dbReference>
<reference evidence="5" key="2">
    <citation type="submission" date="2021-04" db="EMBL/GenBank/DDBJ databases">
        <authorList>
            <person name="Gilroy R."/>
        </authorList>
    </citation>
    <scope>NUCLEOTIDE SEQUENCE</scope>
    <source>
        <strain evidence="5">ChiHjej13B12-24818</strain>
    </source>
</reference>
<dbReference type="GO" id="GO:0003700">
    <property type="term" value="F:DNA-binding transcription factor activity"/>
    <property type="evidence" value="ECO:0007669"/>
    <property type="project" value="TreeGrafter"/>
</dbReference>
<evidence type="ECO:0000256" key="1">
    <source>
        <dbReference type="ARBA" id="ARBA00023015"/>
    </source>
</evidence>
<evidence type="ECO:0000259" key="4">
    <source>
        <dbReference type="PROSITE" id="PS50932"/>
    </source>
</evidence>
<dbReference type="AlphaFoldDB" id="A0A9D2LFR4"/>
<evidence type="ECO:0000313" key="6">
    <source>
        <dbReference type="Proteomes" id="UP000823823"/>
    </source>
</evidence>
<dbReference type="SMART" id="SM00354">
    <property type="entry name" value="HTH_LACI"/>
    <property type="match status" value="1"/>
</dbReference>
<dbReference type="InterPro" id="IPR028082">
    <property type="entry name" value="Peripla_BP_I"/>
</dbReference>
<dbReference type="Proteomes" id="UP000823823">
    <property type="component" value="Unassembled WGS sequence"/>
</dbReference>
<dbReference type="EMBL" id="DWZH01000122">
    <property type="protein sequence ID" value="HJB11817.1"/>
    <property type="molecule type" value="Genomic_DNA"/>
</dbReference>
<accession>A0A9D2LFR4</accession>
<dbReference type="SUPFAM" id="SSF47413">
    <property type="entry name" value="lambda repressor-like DNA-binding domains"/>
    <property type="match status" value="1"/>
</dbReference>
<dbReference type="PROSITE" id="PS00356">
    <property type="entry name" value="HTH_LACI_1"/>
    <property type="match status" value="1"/>
</dbReference>
<keyword evidence="1" id="KW-0805">Transcription regulation</keyword>
<gene>
    <name evidence="5" type="ORF">H9786_15060</name>
</gene>
<dbReference type="Pfam" id="PF00356">
    <property type="entry name" value="LacI"/>
    <property type="match status" value="1"/>
</dbReference>
<dbReference type="Pfam" id="PF13377">
    <property type="entry name" value="Peripla_BP_3"/>
    <property type="match status" value="1"/>
</dbReference>
<keyword evidence="3" id="KW-0804">Transcription</keyword>
<name>A0A9D2LFR4_9MICO</name>
<dbReference type="SUPFAM" id="SSF53822">
    <property type="entry name" value="Periplasmic binding protein-like I"/>
    <property type="match status" value="1"/>
</dbReference>
<protein>
    <submittedName>
        <fullName evidence="5">LacI family transcriptional regulator</fullName>
    </submittedName>
</protein>